<evidence type="ECO:0000259" key="8">
    <source>
        <dbReference type="SMART" id="SM00387"/>
    </source>
</evidence>
<dbReference type="CDD" id="cd00130">
    <property type="entry name" value="PAS"/>
    <property type="match status" value="1"/>
</dbReference>
<dbReference type="InterPro" id="IPR036890">
    <property type="entry name" value="HATPase_C_sf"/>
</dbReference>
<keyword evidence="5" id="KW-0902">Two-component regulatory system</keyword>
<dbReference type="AlphaFoldDB" id="A0A1W9KQV5"/>
<dbReference type="Pfam" id="PF00989">
    <property type="entry name" value="PAS"/>
    <property type="match status" value="1"/>
</dbReference>
<dbReference type="Pfam" id="PF02518">
    <property type="entry name" value="HATPase_c"/>
    <property type="match status" value="1"/>
</dbReference>
<reference evidence="9 10" key="1">
    <citation type="submission" date="2017-01" db="EMBL/GenBank/DDBJ databases">
        <title>Novel large sulfur bacteria in the metagenomes of groundwater-fed chemosynthetic microbial mats in the Lake Huron basin.</title>
        <authorList>
            <person name="Sharrar A.M."/>
            <person name="Flood B.E."/>
            <person name="Bailey J.V."/>
            <person name="Jones D.S."/>
            <person name="Biddanda B."/>
            <person name="Ruberg S.A."/>
            <person name="Marcus D.N."/>
            <person name="Dick G.J."/>
        </authorList>
    </citation>
    <scope>NUCLEOTIDE SEQUENCE [LARGE SCALE GENOMIC DNA]</scope>
    <source>
        <strain evidence="9">A7</strain>
    </source>
</reference>
<evidence type="ECO:0000313" key="10">
    <source>
        <dbReference type="Proteomes" id="UP000192505"/>
    </source>
</evidence>
<name>A0A1W9KQV5_9BURK</name>
<keyword evidence="6" id="KW-0175">Coiled coil</keyword>
<organism evidence="9 10">
    <name type="scientific">Rhodoferax ferrireducens</name>
    <dbReference type="NCBI Taxonomy" id="192843"/>
    <lineage>
        <taxon>Bacteria</taxon>
        <taxon>Pseudomonadati</taxon>
        <taxon>Pseudomonadota</taxon>
        <taxon>Betaproteobacteria</taxon>
        <taxon>Burkholderiales</taxon>
        <taxon>Comamonadaceae</taxon>
        <taxon>Rhodoferax</taxon>
    </lineage>
</organism>
<evidence type="ECO:0000256" key="1">
    <source>
        <dbReference type="ARBA" id="ARBA00000085"/>
    </source>
</evidence>
<proteinExistence type="predicted"/>
<dbReference type="InterPro" id="IPR000014">
    <property type="entry name" value="PAS"/>
</dbReference>
<dbReference type="GO" id="GO:0006355">
    <property type="term" value="P:regulation of DNA-templated transcription"/>
    <property type="evidence" value="ECO:0007669"/>
    <property type="project" value="InterPro"/>
</dbReference>
<evidence type="ECO:0000259" key="7">
    <source>
        <dbReference type="SMART" id="SM00091"/>
    </source>
</evidence>
<feature type="domain" description="Histidine kinase/HSP90-like ATPase" evidence="8">
    <location>
        <begin position="323"/>
        <end position="423"/>
    </location>
</feature>
<evidence type="ECO:0000256" key="6">
    <source>
        <dbReference type="SAM" id="Coils"/>
    </source>
</evidence>
<dbReference type="InterPro" id="IPR003594">
    <property type="entry name" value="HATPase_dom"/>
</dbReference>
<dbReference type="InterPro" id="IPR050482">
    <property type="entry name" value="Sensor_HK_TwoCompSys"/>
</dbReference>
<dbReference type="EC" id="2.7.13.3" evidence="2"/>
<dbReference type="PANTHER" id="PTHR24421">
    <property type="entry name" value="NITRATE/NITRITE SENSOR PROTEIN NARX-RELATED"/>
    <property type="match status" value="1"/>
</dbReference>
<evidence type="ECO:0000256" key="5">
    <source>
        <dbReference type="ARBA" id="ARBA00023012"/>
    </source>
</evidence>
<dbReference type="Proteomes" id="UP000192505">
    <property type="component" value="Unassembled WGS sequence"/>
</dbReference>
<keyword evidence="4" id="KW-0418">Kinase</keyword>
<dbReference type="GO" id="GO:0004673">
    <property type="term" value="F:protein histidine kinase activity"/>
    <property type="evidence" value="ECO:0007669"/>
    <property type="project" value="UniProtKB-EC"/>
</dbReference>
<accession>A0A1W9KQV5</accession>
<feature type="domain" description="PAS" evidence="7">
    <location>
        <begin position="80"/>
        <end position="146"/>
    </location>
</feature>
<dbReference type="Gene3D" id="3.30.565.10">
    <property type="entry name" value="Histidine kinase-like ATPase, C-terminal domain"/>
    <property type="match status" value="1"/>
</dbReference>
<dbReference type="Gene3D" id="3.30.450.20">
    <property type="entry name" value="PAS domain"/>
    <property type="match status" value="1"/>
</dbReference>
<evidence type="ECO:0000256" key="2">
    <source>
        <dbReference type="ARBA" id="ARBA00012438"/>
    </source>
</evidence>
<comment type="caution">
    <text evidence="9">The sequence shown here is derived from an EMBL/GenBank/DDBJ whole genome shotgun (WGS) entry which is preliminary data.</text>
</comment>
<evidence type="ECO:0000256" key="4">
    <source>
        <dbReference type="ARBA" id="ARBA00022777"/>
    </source>
</evidence>
<dbReference type="CDD" id="cd16917">
    <property type="entry name" value="HATPase_UhpB-NarQ-NarX-like"/>
    <property type="match status" value="1"/>
</dbReference>
<comment type="catalytic activity">
    <reaction evidence="1">
        <text>ATP + protein L-histidine = ADP + protein N-phospho-L-histidine.</text>
        <dbReference type="EC" id="2.7.13.3"/>
    </reaction>
</comment>
<dbReference type="NCBIfam" id="TIGR00229">
    <property type="entry name" value="sensory_box"/>
    <property type="match status" value="1"/>
</dbReference>
<evidence type="ECO:0000256" key="3">
    <source>
        <dbReference type="ARBA" id="ARBA00022679"/>
    </source>
</evidence>
<dbReference type="PANTHER" id="PTHR24421:SF10">
    <property type="entry name" value="NITRATE_NITRITE SENSOR PROTEIN NARQ"/>
    <property type="match status" value="1"/>
</dbReference>
<dbReference type="SUPFAM" id="SSF55785">
    <property type="entry name" value="PYP-like sensor domain (PAS domain)"/>
    <property type="match status" value="1"/>
</dbReference>
<sequence length="428" mass="47240">MDGQQTTRSPQSPGIEAPALREQAELLWHERAAGLPDSASTRLPPDTGHLLHDLQVHQIELEMQNEQLRSAQRALEFERSRYVDLYDLVPMAYCTLSDKGLFLQANLATATLFGLTRQDLAHRVFFRLVLKSDQHAWFQHCQLLLLLGVPQTCQLRLIKADGSPFWGHLVSSLQPAPDGFLQQRVVISDISELKRLGLADRKAELARSLLQAQEQLKRRFSHDLHDRTSANLASLRLNLELIIATAPNSRDTQVFSDCAADTLALLEDTNTGIRNLCADLYPSVFELGGLSAALQSYARQFGLRTGVKVHMACSPDGVRLQADTELALFRITQEALTNCAKHAQAKHIHVSLQLSGWPVHLVISDDGIGFDSAATHLPHDNGTVAGQGLCQMSQTAEFLDGYFSLDSAPGRGTCIRVDIPQPMLAPQP</sequence>
<gene>
    <name evidence="9" type="ORF">BWK72_16905</name>
</gene>
<dbReference type="SUPFAM" id="SSF55874">
    <property type="entry name" value="ATPase domain of HSP90 chaperone/DNA topoisomerase II/histidine kinase"/>
    <property type="match status" value="1"/>
</dbReference>
<keyword evidence="3" id="KW-0808">Transferase</keyword>
<protein>
    <recommendedName>
        <fullName evidence="2">histidine kinase</fullName>
        <ecNumber evidence="2">2.7.13.3</ecNumber>
    </recommendedName>
</protein>
<dbReference type="GO" id="GO:0000160">
    <property type="term" value="P:phosphorelay signal transduction system"/>
    <property type="evidence" value="ECO:0007669"/>
    <property type="project" value="UniProtKB-KW"/>
</dbReference>
<dbReference type="SMART" id="SM00387">
    <property type="entry name" value="HATPase_c"/>
    <property type="match status" value="1"/>
</dbReference>
<evidence type="ECO:0000313" key="9">
    <source>
        <dbReference type="EMBL" id="OQW86559.1"/>
    </source>
</evidence>
<dbReference type="InterPro" id="IPR035965">
    <property type="entry name" value="PAS-like_dom_sf"/>
</dbReference>
<dbReference type="EMBL" id="MTEI01000015">
    <property type="protein sequence ID" value="OQW86559.1"/>
    <property type="molecule type" value="Genomic_DNA"/>
</dbReference>
<feature type="coiled-coil region" evidence="6">
    <location>
        <begin position="54"/>
        <end position="81"/>
    </location>
</feature>
<dbReference type="SMART" id="SM00091">
    <property type="entry name" value="PAS"/>
    <property type="match status" value="1"/>
</dbReference>
<dbReference type="InterPro" id="IPR013767">
    <property type="entry name" value="PAS_fold"/>
</dbReference>